<dbReference type="GO" id="GO:0004851">
    <property type="term" value="F:uroporphyrin-III C-methyltransferase activity"/>
    <property type="evidence" value="ECO:0007669"/>
    <property type="project" value="UniProtKB-EC"/>
</dbReference>
<proteinExistence type="inferred from homology"/>
<keyword evidence="6" id="KW-0627">Porphyrin biosynthesis</keyword>
<dbReference type="Gene3D" id="3.30.950.10">
    <property type="entry name" value="Methyltransferase, Cobalt-precorrin-4 Transmethylase, Domain 2"/>
    <property type="match status" value="1"/>
</dbReference>
<comment type="similarity">
    <text evidence="1 8">Belongs to the precorrin methyltransferase family.</text>
</comment>
<keyword evidence="4 8" id="KW-0808">Transferase</keyword>
<evidence type="ECO:0000256" key="5">
    <source>
        <dbReference type="ARBA" id="ARBA00022691"/>
    </source>
</evidence>
<dbReference type="EC" id="2.1.1.107" evidence="2"/>
<dbReference type="Proteomes" id="UP000077667">
    <property type="component" value="Chromosome"/>
</dbReference>
<dbReference type="PANTHER" id="PTHR45790:SF3">
    <property type="entry name" value="S-ADENOSYL-L-METHIONINE-DEPENDENT UROPORPHYRINOGEN III METHYLTRANSFERASE, CHLOROPLASTIC"/>
    <property type="match status" value="1"/>
</dbReference>
<accession>A0A1A9I629</accession>
<evidence type="ECO:0000256" key="6">
    <source>
        <dbReference type="ARBA" id="ARBA00023244"/>
    </source>
</evidence>
<dbReference type="EMBL" id="CP015772">
    <property type="protein sequence ID" value="ANH82795.1"/>
    <property type="molecule type" value="Genomic_DNA"/>
</dbReference>
<dbReference type="PANTHER" id="PTHR45790">
    <property type="entry name" value="SIROHEME SYNTHASE-RELATED"/>
    <property type="match status" value="1"/>
</dbReference>
<keyword evidence="11" id="KW-1185">Reference proteome</keyword>
<sequence length="291" mass="31987">MLLQHSPSTKKQPGRNTGKVILAGAGPGDPDLITVKAADALRKADVVLTDRLVSEVILHRYVPATAEIVYVGKECSKKRSVPQKTINELLVHYALQGKGVVRLKGGDASIFSNILDELQTLTEHAISYEIIPGVTAALGAAACAGMPLTARGYATAVRFLTYYKSDMVTDAYWKELAGTEDTLVFYMSSGTLDQAVQKLIQFRISKEKHLAVIEQATTCFQQVHTCSLYDYATTLKGITFASPSLVVIGKVVALHQQFKWLANSHNRQLYFKPVTEEMINVHQQNNLKHAI</sequence>
<dbReference type="InterPro" id="IPR014777">
    <property type="entry name" value="4pyrrole_Mease_sub1"/>
</dbReference>
<evidence type="ECO:0000256" key="1">
    <source>
        <dbReference type="ARBA" id="ARBA00005879"/>
    </source>
</evidence>
<feature type="domain" description="Tetrapyrrole methylase" evidence="9">
    <location>
        <begin position="19"/>
        <end position="230"/>
    </location>
</feature>
<dbReference type="KEGG" id="nia:A8C56_19025"/>
<dbReference type="NCBIfam" id="NF004790">
    <property type="entry name" value="PRK06136.1"/>
    <property type="match status" value="1"/>
</dbReference>
<dbReference type="RefSeq" id="WP_067759597.1">
    <property type="nucleotide sequence ID" value="NZ_CP015772.1"/>
</dbReference>
<dbReference type="InterPro" id="IPR000878">
    <property type="entry name" value="4pyrrol_Mease"/>
</dbReference>
<dbReference type="InterPro" id="IPR006366">
    <property type="entry name" value="CobA/CysG_C"/>
</dbReference>
<dbReference type="InterPro" id="IPR035996">
    <property type="entry name" value="4pyrrol_Methylase_sf"/>
</dbReference>
<dbReference type="InterPro" id="IPR014776">
    <property type="entry name" value="4pyrrole_Mease_sub2"/>
</dbReference>
<dbReference type="Pfam" id="PF00590">
    <property type="entry name" value="TP_methylase"/>
    <property type="match status" value="1"/>
</dbReference>
<evidence type="ECO:0000256" key="4">
    <source>
        <dbReference type="ARBA" id="ARBA00022679"/>
    </source>
</evidence>
<protein>
    <recommendedName>
        <fullName evidence="2">uroporphyrinogen-III C-methyltransferase</fullName>
        <ecNumber evidence="2">2.1.1.107</ecNumber>
    </recommendedName>
</protein>
<dbReference type="InterPro" id="IPR003043">
    <property type="entry name" value="Uropor_MeTrfase_CS"/>
</dbReference>
<organism evidence="10 11">
    <name type="scientific">Niabella ginsenosidivorans</name>
    <dbReference type="NCBI Taxonomy" id="1176587"/>
    <lineage>
        <taxon>Bacteria</taxon>
        <taxon>Pseudomonadati</taxon>
        <taxon>Bacteroidota</taxon>
        <taxon>Chitinophagia</taxon>
        <taxon>Chitinophagales</taxon>
        <taxon>Chitinophagaceae</taxon>
        <taxon>Niabella</taxon>
    </lineage>
</organism>
<dbReference type="SUPFAM" id="SSF53790">
    <property type="entry name" value="Tetrapyrrole methylase"/>
    <property type="match status" value="1"/>
</dbReference>
<dbReference type="OrthoDB" id="9815856at2"/>
<dbReference type="GO" id="GO:0032259">
    <property type="term" value="P:methylation"/>
    <property type="evidence" value="ECO:0007669"/>
    <property type="project" value="UniProtKB-KW"/>
</dbReference>
<gene>
    <name evidence="10" type="ORF">A8C56_19025</name>
</gene>
<dbReference type="STRING" id="1176587.A8C56_19025"/>
<keyword evidence="5" id="KW-0949">S-adenosyl-L-methionine</keyword>
<evidence type="ECO:0000313" key="10">
    <source>
        <dbReference type="EMBL" id="ANH82795.1"/>
    </source>
</evidence>
<evidence type="ECO:0000256" key="3">
    <source>
        <dbReference type="ARBA" id="ARBA00022603"/>
    </source>
</evidence>
<evidence type="ECO:0000259" key="9">
    <source>
        <dbReference type="Pfam" id="PF00590"/>
    </source>
</evidence>
<dbReference type="PROSITE" id="PS00840">
    <property type="entry name" value="SUMT_2"/>
    <property type="match status" value="1"/>
</dbReference>
<evidence type="ECO:0000256" key="7">
    <source>
        <dbReference type="ARBA" id="ARBA00025705"/>
    </source>
</evidence>
<dbReference type="NCBIfam" id="TIGR01469">
    <property type="entry name" value="cobA_cysG_Cterm"/>
    <property type="match status" value="1"/>
</dbReference>
<evidence type="ECO:0000313" key="11">
    <source>
        <dbReference type="Proteomes" id="UP000077667"/>
    </source>
</evidence>
<dbReference type="GO" id="GO:0019354">
    <property type="term" value="P:siroheme biosynthetic process"/>
    <property type="evidence" value="ECO:0007669"/>
    <property type="project" value="InterPro"/>
</dbReference>
<dbReference type="Gene3D" id="3.40.1010.10">
    <property type="entry name" value="Cobalt-precorrin-4 Transmethylase, Domain 1"/>
    <property type="match status" value="1"/>
</dbReference>
<dbReference type="InterPro" id="IPR050161">
    <property type="entry name" value="Siro_Cobalamin_biosynth"/>
</dbReference>
<comment type="pathway">
    <text evidence="7">Porphyrin-containing compound metabolism; siroheme biosynthesis; precorrin-2 from uroporphyrinogen III: step 1/1.</text>
</comment>
<reference evidence="10 11" key="1">
    <citation type="submission" date="2016-05" db="EMBL/GenBank/DDBJ databases">
        <title>Niabella ginsenosidivorans BS26 whole genome sequencing.</title>
        <authorList>
            <person name="Im W.T."/>
            <person name="Siddiqi M.Z."/>
        </authorList>
    </citation>
    <scope>NUCLEOTIDE SEQUENCE [LARGE SCALE GENOMIC DNA]</scope>
    <source>
        <strain evidence="10 11">BS26</strain>
    </source>
</reference>
<dbReference type="AlphaFoldDB" id="A0A1A9I629"/>
<dbReference type="CDD" id="cd11642">
    <property type="entry name" value="SUMT"/>
    <property type="match status" value="1"/>
</dbReference>
<name>A0A1A9I629_9BACT</name>
<dbReference type="FunFam" id="3.40.1010.10:FF:000001">
    <property type="entry name" value="Siroheme synthase"/>
    <property type="match status" value="1"/>
</dbReference>
<evidence type="ECO:0000256" key="2">
    <source>
        <dbReference type="ARBA" id="ARBA00012162"/>
    </source>
</evidence>
<evidence type="ECO:0000256" key="8">
    <source>
        <dbReference type="RuleBase" id="RU003960"/>
    </source>
</evidence>
<keyword evidence="3 8" id="KW-0489">Methyltransferase</keyword>